<dbReference type="Proteomes" id="UP001443914">
    <property type="component" value="Unassembled WGS sequence"/>
</dbReference>
<evidence type="ECO:0000313" key="1">
    <source>
        <dbReference type="EMBL" id="KAK9675978.1"/>
    </source>
</evidence>
<reference evidence="1" key="1">
    <citation type="submission" date="2024-03" db="EMBL/GenBank/DDBJ databases">
        <title>WGS assembly of Saponaria officinalis var. Norfolk2.</title>
        <authorList>
            <person name="Jenkins J."/>
            <person name="Shu S."/>
            <person name="Grimwood J."/>
            <person name="Barry K."/>
            <person name="Goodstein D."/>
            <person name="Schmutz J."/>
            <person name="Leebens-Mack J."/>
            <person name="Osbourn A."/>
        </authorList>
    </citation>
    <scope>NUCLEOTIDE SEQUENCE [LARGE SCALE GENOMIC DNA]</scope>
    <source>
        <strain evidence="1">JIC</strain>
    </source>
</reference>
<proteinExistence type="predicted"/>
<dbReference type="AlphaFoldDB" id="A0AAW1HIA5"/>
<dbReference type="PANTHER" id="PTHR36730:SF1">
    <property type="entry name" value="CATHEPSIN PROPEPTIDE INHIBITOR DOMAIN-CONTAINING PROTEIN"/>
    <property type="match status" value="1"/>
</dbReference>
<accession>A0AAW1HIA5</accession>
<sequence length="196" mass="21764">MILGHQNHSMVSSLQPCFLGPSPHIFSTFHHQNKFQSKICISNSNHSLISANHANISCSSSANKLHLQVLPKLCLPLALSSLLFWSNPAEAGLLSGLPGIESVPGPKLPSVDFLNRYNEDYQKKYADNDERIKSSPIIKELLERSKLNKEKNKQEIMDKYCLRGAEWGVGDCSTQGMSPDERDAFIAMLKKKAGVE</sequence>
<comment type="caution">
    <text evidence="1">The sequence shown here is derived from an EMBL/GenBank/DDBJ whole genome shotgun (WGS) entry which is preliminary data.</text>
</comment>
<name>A0AAW1HIA5_SAPOF</name>
<dbReference type="PANTHER" id="PTHR36730">
    <property type="entry name" value="OS03G0210700 PROTEIN"/>
    <property type="match status" value="1"/>
</dbReference>
<organism evidence="1 2">
    <name type="scientific">Saponaria officinalis</name>
    <name type="common">Common soapwort</name>
    <name type="synonym">Lychnis saponaria</name>
    <dbReference type="NCBI Taxonomy" id="3572"/>
    <lineage>
        <taxon>Eukaryota</taxon>
        <taxon>Viridiplantae</taxon>
        <taxon>Streptophyta</taxon>
        <taxon>Embryophyta</taxon>
        <taxon>Tracheophyta</taxon>
        <taxon>Spermatophyta</taxon>
        <taxon>Magnoliopsida</taxon>
        <taxon>eudicotyledons</taxon>
        <taxon>Gunneridae</taxon>
        <taxon>Pentapetalae</taxon>
        <taxon>Caryophyllales</taxon>
        <taxon>Caryophyllaceae</taxon>
        <taxon>Caryophylleae</taxon>
        <taxon>Saponaria</taxon>
    </lineage>
</organism>
<dbReference type="EMBL" id="JBDFQZ010000011">
    <property type="protein sequence ID" value="KAK9675978.1"/>
    <property type="molecule type" value="Genomic_DNA"/>
</dbReference>
<keyword evidence="2" id="KW-1185">Reference proteome</keyword>
<evidence type="ECO:0000313" key="2">
    <source>
        <dbReference type="Proteomes" id="UP001443914"/>
    </source>
</evidence>
<gene>
    <name evidence="1" type="ORF">RND81_11G045700</name>
</gene>
<protein>
    <submittedName>
        <fullName evidence="1">Uncharacterized protein</fullName>
    </submittedName>
</protein>